<dbReference type="AlphaFoldDB" id="A0A0N1NX63"/>
<feature type="domain" description="FAD-binding" evidence="6">
    <location>
        <begin position="5"/>
        <end position="322"/>
    </location>
</feature>
<dbReference type="InterPro" id="IPR002938">
    <property type="entry name" value="FAD-bd"/>
</dbReference>
<dbReference type="SUPFAM" id="SSF51905">
    <property type="entry name" value="FAD/NAD(P)-binding domain"/>
    <property type="match status" value="1"/>
</dbReference>
<keyword evidence="3" id="KW-0274">FAD</keyword>
<gene>
    <name evidence="7" type="ORF">AB675_3685</name>
</gene>
<proteinExistence type="inferred from homology"/>
<dbReference type="Gene3D" id="3.50.50.60">
    <property type="entry name" value="FAD/NAD(P)-binding domain"/>
    <property type="match status" value="1"/>
</dbReference>
<keyword evidence="4" id="KW-0560">Oxidoreductase</keyword>
<dbReference type="GeneID" id="28735638"/>
<dbReference type="PANTHER" id="PTHR13789">
    <property type="entry name" value="MONOOXYGENASE"/>
    <property type="match status" value="1"/>
</dbReference>
<evidence type="ECO:0000313" key="8">
    <source>
        <dbReference type="Proteomes" id="UP000038010"/>
    </source>
</evidence>
<dbReference type="SUPFAM" id="SSF54373">
    <property type="entry name" value="FAD-linked reductases, C-terminal domain"/>
    <property type="match status" value="1"/>
</dbReference>
<dbReference type="Pfam" id="PF01494">
    <property type="entry name" value="FAD_binding_3"/>
    <property type="match status" value="1"/>
</dbReference>
<name>A0A0N1NX63_9EURO</name>
<sequence>MAPLSVTIIGAGIGGLVCAIACRREGLSARVLEQADEIKPVRRSGHPDPTKRKPRALQIRLLPSLQKIANEVKALKVRRYQDGSLLASRPVRWDTPWLVIHRADYHKVLMDEAQRLGAEIVLNAKVSNIDLYSGLVSVEDGTLYTSDVVVGADGLWSTTRSQLLGSSSDPVGTGDLAYRGTFTLEQLQQLNDPRITELCQESAVTVWFGPEKHCVFYPVRNGTQFNMVLLRPDDLPKGARTVQGDLEEMKNTFEGWDDVLTKIISCIPAVLKWKLMHHDELERWTKGRTVLLGDACHPTLPYQAQGAAMAVEDGAIIGSLLGRLSRHLTDHDSNQCSSSSLPQQNKLIHDVLALFEKCQKHRTTVNVQGAVDDRRFYHMPDGQEQRERDAELVRHTWTDEASKHLWMDMAYNRNLLGTDVLAAANAMFDDYVVGLDMADRGLAVHGVDEGRAMQVAVEPGS</sequence>
<reference evidence="7 8" key="1">
    <citation type="submission" date="2015-06" db="EMBL/GenBank/DDBJ databases">
        <title>Draft genome of the ant-associated black yeast Phialophora attae CBS 131958.</title>
        <authorList>
            <person name="Moreno L.F."/>
            <person name="Stielow B.J."/>
            <person name="de Hoog S."/>
            <person name="Vicente V.A."/>
            <person name="Weiss V.A."/>
            <person name="de Vries M."/>
            <person name="Cruz L.M."/>
            <person name="Souza E.M."/>
        </authorList>
    </citation>
    <scope>NUCLEOTIDE SEQUENCE [LARGE SCALE GENOMIC DNA]</scope>
    <source>
        <strain evidence="7 8">CBS 131958</strain>
    </source>
</reference>
<organism evidence="7 8">
    <name type="scientific">Cyphellophora attinorum</name>
    <dbReference type="NCBI Taxonomy" id="1664694"/>
    <lineage>
        <taxon>Eukaryota</taxon>
        <taxon>Fungi</taxon>
        <taxon>Dikarya</taxon>
        <taxon>Ascomycota</taxon>
        <taxon>Pezizomycotina</taxon>
        <taxon>Eurotiomycetes</taxon>
        <taxon>Chaetothyriomycetidae</taxon>
        <taxon>Chaetothyriales</taxon>
        <taxon>Cyphellophoraceae</taxon>
        <taxon>Cyphellophora</taxon>
    </lineage>
</organism>
<dbReference type="OrthoDB" id="1878542at2759"/>
<evidence type="ECO:0000256" key="4">
    <source>
        <dbReference type="ARBA" id="ARBA00023002"/>
    </source>
</evidence>
<evidence type="ECO:0000256" key="1">
    <source>
        <dbReference type="ARBA" id="ARBA00007992"/>
    </source>
</evidence>
<dbReference type="EMBL" id="LFJN01000026">
    <property type="protein sequence ID" value="KPI37152.1"/>
    <property type="molecule type" value="Genomic_DNA"/>
</dbReference>
<dbReference type="STRING" id="1664694.A0A0N1NX63"/>
<comment type="similarity">
    <text evidence="1">Belongs to the paxM FAD-dependent monooxygenase family.</text>
</comment>
<dbReference type="VEuPathDB" id="FungiDB:AB675_3685"/>
<evidence type="ECO:0000256" key="5">
    <source>
        <dbReference type="ARBA" id="ARBA00023033"/>
    </source>
</evidence>
<keyword evidence="5" id="KW-0503">Monooxygenase</keyword>
<dbReference type="InterPro" id="IPR036188">
    <property type="entry name" value="FAD/NAD-bd_sf"/>
</dbReference>
<keyword evidence="2" id="KW-0285">Flavoprotein</keyword>
<accession>A0A0N1NX63</accession>
<evidence type="ECO:0000256" key="3">
    <source>
        <dbReference type="ARBA" id="ARBA00022827"/>
    </source>
</evidence>
<dbReference type="GO" id="GO:0071949">
    <property type="term" value="F:FAD binding"/>
    <property type="evidence" value="ECO:0007669"/>
    <property type="project" value="InterPro"/>
</dbReference>
<dbReference type="InterPro" id="IPR050493">
    <property type="entry name" value="FAD-dep_Monooxygenase_BioMet"/>
</dbReference>
<dbReference type="GO" id="GO:0004497">
    <property type="term" value="F:monooxygenase activity"/>
    <property type="evidence" value="ECO:0007669"/>
    <property type="project" value="UniProtKB-KW"/>
</dbReference>
<comment type="caution">
    <text evidence="7">The sequence shown here is derived from an EMBL/GenBank/DDBJ whole genome shotgun (WGS) entry which is preliminary data.</text>
</comment>
<keyword evidence="8" id="KW-1185">Reference proteome</keyword>
<evidence type="ECO:0000313" key="7">
    <source>
        <dbReference type="EMBL" id="KPI37152.1"/>
    </source>
</evidence>
<dbReference type="PANTHER" id="PTHR13789:SF311">
    <property type="entry name" value="HYDROXYLASE, PUTATIVE (AFU_ORTHOLOGUE AFUA_5G10180)-RELATED"/>
    <property type="match status" value="1"/>
</dbReference>
<protein>
    <submittedName>
        <fullName evidence="7">3-hydroxybenzoate 6-hydroxylase 1</fullName>
    </submittedName>
</protein>
<dbReference type="RefSeq" id="XP_017997115.1">
    <property type="nucleotide sequence ID" value="XM_018143758.1"/>
</dbReference>
<evidence type="ECO:0000256" key="2">
    <source>
        <dbReference type="ARBA" id="ARBA00022630"/>
    </source>
</evidence>
<evidence type="ECO:0000259" key="6">
    <source>
        <dbReference type="Pfam" id="PF01494"/>
    </source>
</evidence>
<dbReference type="Proteomes" id="UP000038010">
    <property type="component" value="Unassembled WGS sequence"/>
</dbReference>
<dbReference type="PRINTS" id="PR00420">
    <property type="entry name" value="RNGMNOXGNASE"/>
</dbReference>